<gene>
    <name evidence="4" type="ORF">TCHU04912_LOCUS19707</name>
</gene>
<proteinExistence type="inferred from homology"/>
<dbReference type="EMBL" id="HBGG01038230">
    <property type="protein sequence ID" value="CAD9218609.1"/>
    <property type="molecule type" value="Transcribed_RNA"/>
</dbReference>
<dbReference type="AlphaFoldDB" id="A0A7S1T3Q5"/>
<evidence type="ECO:0000259" key="3">
    <source>
        <dbReference type="Pfam" id="PF08574"/>
    </source>
</evidence>
<feature type="compositionally biased region" description="Acidic residues" evidence="2">
    <location>
        <begin position="155"/>
        <end position="171"/>
    </location>
</feature>
<name>A0A7S1T3Q5_9CHLO</name>
<organism evidence="4">
    <name type="scientific">Tetraselmis chuii</name>
    <dbReference type="NCBI Taxonomy" id="63592"/>
    <lineage>
        <taxon>Eukaryota</taxon>
        <taxon>Viridiplantae</taxon>
        <taxon>Chlorophyta</taxon>
        <taxon>core chlorophytes</taxon>
        <taxon>Chlorodendrophyceae</taxon>
        <taxon>Chlorodendrales</taxon>
        <taxon>Chlorodendraceae</taxon>
        <taxon>Tetraselmis</taxon>
    </lineage>
</organism>
<evidence type="ECO:0000256" key="2">
    <source>
        <dbReference type="SAM" id="MobiDB-lite"/>
    </source>
</evidence>
<dbReference type="Pfam" id="PF08574">
    <property type="entry name" value="Iwr1"/>
    <property type="match status" value="1"/>
</dbReference>
<dbReference type="InterPro" id="IPR013883">
    <property type="entry name" value="TF_Iwr1_dom"/>
</dbReference>
<comment type="similarity">
    <text evidence="1">Belongs to the IWR1/SLC7A6OS family.</text>
</comment>
<feature type="domain" description="Transcription factor Iwr1" evidence="3">
    <location>
        <begin position="97"/>
        <end position="159"/>
    </location>
</feature>
<sequence length="181" mass="20248">MPEVFDTLEREAASSLKRGKEDTQSCAGASGAETAVNPITTCVGQYEMAPKRARFMRQNDKVQDSLLDTCYIYDVHKIYPSSEEASDVEAASVGQAGYVYDLYCLDETEPGAETETIPTLKVEKFEEEWLWDGDDVQSSFDSQDSNNEEHYANDYPDEDDYISENSADYDPDLAGSDSCEY</sequence>
<feature type="compositionally biased region" description="Low complexity" evidence="2">
    <location>
        <begin position="136"/>
        <end position="145"/>
    </location>
</feature>
<accession>A0A7S1T3Q5</accession>
<feature type="region of interest" description="Disordered" evidence="2">
    <location>
        <begin position="133"/>
        <end position="181"/>
    </location>
</feature>
<protein>
    <recommendedName>
        <fullName evidence="3">Transcription factor Iwr1 domain-containing protein</fullName>
    </recommendedName>
</protein>
<evidence type="ECO:0000313" key="4">
    <source>
        <dbReference type="EMBL" id="CAD9218609.1"/>
    </source>
</evidence>
<reference evidence="4" key="1">
    <citation type="submission" date="2021-01" db="EMBL/GenBank/DDBJ databases">
        <authorList>
            <person name="Corre E."/>
            <person name="Pelletier E."/>
            <person name="Niang G."/>
            <person name="Scheremetjew M."/>
            <person name="Finn R."/>
            <person name="Kale V."/>
            <person name="Holt S."/>
            <person name="Cochrane G."/>
            <person name="Meng A."/>
            <person name="Brown T."/>
            <person name="Cohen L."/>
        </authorList>
    </citation>
    <scope>NUCLEOTIDE SEQUENCE</scope>
    <source>
        <strain evidence="4">PLY429</strain>
    </source>
</reference>
<evidence type="ECO:0000256" key="1">
    <source>
        <dbReference type="ARBA" id="ARBA00010218"/>
    </source>
</evidence>